<dbReference type="PROSITE" id="PS51186">
    <property type="entry name" value="GNAT"/>
    <property type="match status" value="1"/>
</dbReference>
<dbReference type="GO" id="GO:0016747">
    <property type="term" value="F:acyltransferase activity, transferring groups other than amino-acyl groups"/>
    <property type="evidence" value="ECO:0007669"/>
    <property type="project" value="InterPro"/>
</dbReference>
<dbReference type="CDD" id="cd04301">
    <property type="entry name" value="NAT_SF"/>
    <property type="match status" value="1"/>
</dbReference>
<protein>
    <submittedName>
        <fullName evidence="4">GCN5 family acetyltransferase</fullName>
    </submittedName>
</protein>
<dbReference type="SUPFAM" id="SSF55729">
    <property type="entry name" value="Acyl-CoA N-acyltransferases (Nat)"/>
    <property type="match status" value="1"/>
</dbReference>
<dbReference type="InterPro" id="IPR000182">
    <property type="entry name" value="GNAT_dom"/>
</dbReference>
<reference evidence="4 5" key="1">
    <citation type="journal article" date="2014" name="Proc. Natl. Acad. Sci. U.S.A.">
        <title>Functional type 2 photosynthetic reaction centers found in the rare bacterial phylum Gemmatimonadetes.</title>
        <authorList>
            <person name="Zeng Y."/>
            <person name="Feng F."/>
            <person name="Medova H."/>
            <person name="Dean J."/>
            <person name="Koblizek M."/>
        </authorList>
    </citation>
    <scope>NUCLEOTIDE SEQUENCE [LARGE SCALE GENOMIC DNA]</scope>
    <source>
        <strain evidence="4 5">AP64</strain>
    </source>
</reference>
<dbReference type="EMBL" id="CP011454">
    <property type="protein sequence ID" value="AMW06127.1"/>
    <property type="molecule type" value="Genomic_DNA"/>
</dbReference>
<accession>A0A143BM57</accession>
<evidence type="ECO:0000259" key="3">
    <source>
        <dbReference type="PROSITE" id="PS51186"/>
    </source>
</evidence>
<evidence type="ECO:0000313" key="5">
    <source>
        <dbReference type="Proteomes" id="UP000076404"/>
    </source>
</evidence>
<dbReference type="Pfam" id="PF00583">
    <property type="entry name" value="Acetyltransf_1"/>
    <property type="match status" value="1"/>
</dbReference>
<organism evidence="4 5">
    <name type="scientific">Gemmatimonas phototrophica</name>
    <dbReference type="NCBI Taxonomy" id="1379270"/>
    <lineage>
        <taxon>Bacteria</taxon>
        <taxon>Pseudomonadati</taxon>
        <taxon>Gemmatimonadota</taxon>
        <taxon>Gemmatimonadia</taxon>
        <taxon>Gemmatimonadales</taxon>
        <taxon>Gemmatimonadaceae</taxon>
        <taxon>Gemmatimonas</taxon>
    </lineage>
</organism>
<dbReference type="STRING" id="1379270.GEMMAAP_17730"/>
<gene>
    <name evidence="4" type="ORF">GEMMAAP_17730</name>
</gene>
<dbReference type="eggNOG" id="COG0456">
    <property type="taxonomic scope" value="Bacteria"/>
</dbReference>
<keyword evidence="2" id="KW-0012">Acyltransferase</keyword>
<dbReference type="AlphaFoldDB" id="A0A143BM57"/>
<keyword evidence="1 4" id="KW-0808">Transferase</keyword>
<evidence type="ECO:0000256" key="2">
    <source>
        <dbReference type="ARBA" id="ARBA00023315"/>
    </source>
</evidence>
<dbReference type="PANTHER" id="PTHR43800:SF1">
    <property type="entry name" value="PEPTIDYL-LYSINE N-ACETYLTRANSFERASE YJAB"/>
    <property type="match status" value="1"/>
</dbReference>
<evidence type="ECO:0000256" key="1">
    <source>
        <dbReference type="ARBA" id="ARBA00022679"/>
    </source>
</evidence>
<name>A0A143BM57_9BACT</name>
<evidence type="ECO:0000313" key="4">
    <source>
        <dbReference type="EMBL" id="AMW06127.1"/>
    </source>
</evidence>
<dbReference type="InterPro" id="IPR016181">
    <property type="entry name" value="Acyl_CoA_acyltransferase"/>
</dbReference>
<dbReference type="RefSeq" id="WP_026848137.1">
    <property type="nucleotide sequence ID" value="NZ_CP011454.1"/>
</dbReference>
<dbReference type="Gene3D" id="3.40.630.30">
    <property type="match status" value="1"/>
</dbReference>
<dbReference type="PANTHER" id="PTHR43800">
    <property type="entry name" value="PEPTIDYL-LYSINE N-ACETYLTRANSFERASE YJAB"/>
    <property type="match status" value="1"/>
</dbReference>
<dbReference type="OrthoDB" id="9789605at2"/>
<proteinExistence type="predicted"/>
<dbReference type="KEGG" id="gph:GEMMAAP_17730"/>
<dbReference type="Proteomes" id="UP000076404">
    <property type="component" value="Chromosome"/>
</dbReference>
<feature type="domain" description="N-acetyltransferase" evidence="3">
    <location>
        <begin position="44"/>
        <end position="190"/>
    </location>
</feature>
<reference evidence="4 5" key="2">
    <citation type="journal article" date="2016" name="Environ. Microbiol. Rep.">
        <title>Metagenomic evidence for the presence of phototrophic Gemmatimonadetes bacteria in diverse environments.</title>
        <authorList>
            <person name="Zeng Y."/>
            <person name="Baumbach J."/>
            <person name="Barbosa E.G."/>
            <person name="Azevedo V."/>
            <person name="Zhang C."/>
            <person name="Koblizek M."/>
        </authorList>
    </citation>
    <scope>NUCLEOTIDE SEQUENCE [LARGE SCALE GENOMIC DNA]</scope>
    <source>
        <strain evidence="4 5">AP64</strain>
    </source>
</reference>
<sequence>MTDTPALPVGYSTVPPGHLASVVTYLEMTSRPTSRPVPELGATLTLHRLGAAELDRYRALFRAVGTRWLWFSRLRLSDEALTAILGDPQVYVWAVQEGDQSVGLLELDFREADACELAFFGLIDRMVGRGAGRWLMDEAITRAWAHPIRRFHVHTCTLDHPGAVAFYQRSGFVAYRRAVEIARDPRITGELGLDAGSDVPVIAG</sequence>
<keyword evidence="5" id="KW-1185">Reference proteome</keyword>